<dbReference type="EMBL" id="WIGN01000086">
    <property type="protein sequence ID" value="KAF6810468.1"/>
    <property type="molecule type" value="Genomic_DNA"/>
</dbReference>
<accession>A0A8H6MW52</accession>
<gene>
    <name evidence="1" type="ORF">CSOJ01_06280</name>
</gene>
<comment type="caution">
    <text evidence="1">The sequence shown here is derived from an EMBL/GenBank/DDBJ whole genome shotgun (WGS) entry which is preliminary data.</text>
</comment>
<keyword evidence="2" id="KW-1185">Reference proteome</keyword>
<evidence type="ECO:0000313" key="2">
    <source>
        <dbReference type="Proteomes" id="UP000652219"/>
    </source>
</evidence>
<protein>
    <submittedName>
        <fullName evidence="1">Uncharacterized protein</fullName>
    </submittedName>
</protein>
<dbReference type="AlphaFoldDB" id="A0A8H6MW52"/>
<proteinExistence type="predicted"/>
<evidence type="ECO:0000313" key="1">
    <source>
        <dbReference type="EMBL" id="KAF6810468.1"/>
    </source>
</evidence>
<sequence length="168" mass="18498">MRKVADHVTASQRNQTVTKAAGTLEIENGAESRLPSGVIGAYGVVRCVEQKLQSHASDLVIACATPFAWMKPEAIQPLVGRHYNRAYDMERLIGMVRNTGAALTLSLAAEPNCYGGNGRQRPARNRVRSTTREGFTSSEIITPRRRLSKCGPDHNRITRATFILFSMV</sequence>
<name>A0A8H6MW52_9PEZI</name>
<dbReference type="Proteomes" id="UP000652219">
    <property type="component" value="Unassembled WGS sequence"/>
</dbReference>
<reference evidence="1 2" key="1">
    <citation type="journal article" date="2020" name="Phytopathology">
        <title>Genome Sequence Resources of Colletotrichum truncatum, C. plurivorum, C. musicola, and C. sojae: Four Species Pathogenic to Soybean (Glycine max).</title>
        <authorList>
            <person name="Rogerio F."/>
            <person name="Boufleur T.R."/>
            <person name="Ciampi-Guillardi M."/>
            <person name="Sukno S.A."/>
            <person name="Thon M.R."/>
            <person name="Massola Junior N.S."/>
            <person name="Baroncelli R."/>
        </authorList>
    </citation>
    <scope>NUCLEOTIDE SEQUENCE [LARGE SCALE GENOMIC DNA]</scope>
    <source>
        <strain evidence="1 2">LFN0009</strain>
    </source>
</reference>
<organism evidence="1 2">
    <name type="scientific">Colletotrichum sojae</name>
    <dbReference type="NCBI Taxonomy" id="2175907"/>
    <lineage>
        <taxon>Eukaryota</taxon>
        <taxon>Fungi</taxon>
        <taxon>Dikarya</taxon>
        <taxon>Ascomycota</taxon>
        <taxon>Pezizomycotina</taxon>
        <taxon>Sordariomycetes</taxon>
        <taxon>Hypocreomycetidae</taxon>
        <taxon>Glomerellales</taxon>
        <taxon>Glomerellaceae</taxon>
        <taxon>Colletotrichum</taxon>
        <taxon>Colletotrichum orchidearum species complex</taxon>
    </lineage>
</organism>